<evidence type="ECO:0000313" key="4">
    <source>
        <dbReference type="Proteomes" id="UP001321760"/>
    </source>
</evidence>
<comment type="caution">
    <text evidence="3">The sequence shown here is derived from an EMBL/GenBank/DDBJ whole genome shotgun (WGS) entry which is preliminary data.</text>
</comment>
<dbReference type="Pfam" id="PF14420">
    <property type="entry name" value="Clr5"/>
    <property type="match status" value="1"/>
</dbReference>
<dbReference type="AlphaFoldDB" id="A0AAV9GR83"/>
<feature type="compositionally biased region" description="Low complexity" evidence="1">
    <location>
        <begin position="669"/>
        <end position="681"/>
    </location>
</feature>
<feature type="region of interest" description="Disordered" evidence="1">
    <location>
        <begin position="72"/>
        <end position="156"/>
    </location>
</feature>
<feature type="region of interest" description="Disordered" evidence="1">
    <location>
        <begin position="564"/>
        <end position="597"/>
    </location>
</feature>
<reference evidence="3" key="2">
    <citation type="submission" date="2023-05" db="EMBL/GenBank/DDBJ databases">
        <authorList>
            <consortium name="Lawrence Berkeley National Laboratory"/>
            <person name="Steindorff A."/>
            <person name="Hensen N."/>
            <person name="Bonometti L."/>
            <person name="Westerberg I."/>
            <person name="Brannstrom I.O."/>
            <person name="Guillou S."/>
            <person name="Cros-Aarteil S."/>
            <person name="Calhoun S."/>
            <person name="Haridas S."/>
            <person name="Kuo A."/>
            <person name="Mondo S."/>
            <person name="Pangilinan J."/>
            <person name="Riley R."/>
            <person name="Labutti K."/>
            <person name="Andreopoulos B."/>
            <person name="Lipzen A."/>
            <person name="Chen C."/>
            <person name="Yanf M."/>
            <person name="Daum C."/>
            <person name="Ng V."/>
            <person name="Clum A."/>
            <person name="Ohm R."/>
            <person name="Martin F."/>
            <person name="Silar P."/>
            <person name="Natvig D."/>
            <person name="Lalanne C."/>
            <person name="Gautier V."/>
            <person name="Ament-Velasquez S.L."/>
            <person name="Kruys A."/>
            <person name="Hutchinson M.I."/>
            <person name="Powell A.J."/>
            <person name="Barry K."/>
            <person name="Miller A.N."/>
            <person name="Grigoriev I.V."/>
            <person name="Debuchy R."/>
            <person name="Gladieux P."/>
            <person name="Thoren M.H."/>
            <person name="Johannesson H."/>
        </authorList>
    </citation>
    <scope>NUCLEOTIDE SEQUENCE</scope>
    <source>
        <strain evidence="3">PSN243</strain>
    </source>
</reference>
<dbReference type="PANTHER" id="PTHR38788">
    <property type="entry name" value="CLR5 DOMAIN-CONTAINING PROTEIN"/>
    <property type="match status" value="1"/>
</dbReference>
<protein>
    <recommendedName>
        <fullName evidence="2">Clr5 domain-containing protein</fullName>
    </recommendedName>
</protein>
<keyword evidence="4" id="KW-1185">Reference proteome</keyword>
<dbReference type="Proteomes" id="UP001321760">
    <property type="component" value="Unassembled WGS sequence"/>
</dbReference>
<name>A0AAV9GR83_9PEZI</name>
<dbReference type="PANTHER" id="PTHR38788:SF3">
    <property type="entry name" value="CLR5 DOMAIN-CONTAINING PROTEIN"/>
    <property type="match status" value="1"/>
</dbReference>
<feature type="region of interest" description="Disordered" evidence="1">
    <location>
        <begin position="632"/>
        <end position="713"/>
    </location>
</feature>
<gene>
    <name evidence="3" type="ORF">QBC34DRAFT_460861</name>
</gene>
<sequence length="713" mass="79015">MFLFVNGPAAHRATRISPERWEELKGEIVEVYLSSNLVEVATHMEVKHNFHATHRQYIYQFKKWGVKKQRTDPESLSGTAASLPLGTKPGAAAQLIERPPKRGRSTSTCPDNDSISSADRSTTKPVKKKHEYQGGANLPDRVTDSDSTTCQVAEPPRTSNIHGALAVPLMTQRTLRTIDHNRPADTFSGQDIASIRRAADYFAMLHLDHEAFEMYITLLKHGHPGSDNTDPRGILPTSSSWYLIAQCAWTASSAEHLEVIQKLIRSELYQDRPCDRIFPLRHFLLNLLLAIICHRNSDFPKAQDHLVNAGVFAPHGHPILAEVNPRDRAALLMLYSTTLLRLGEPCPLTSPESRHFSWSLLQIKRLKDCVLDHVTGPSEFQGSIGFGFDNTCIVSCLEWCKQQLADSSFAESWRQSHLHNATCTHCSGPGGGMETLFTLLWQQWGADGVEPLWAVAAQSSTGISATEMLMVTVALIYNCCVDKTEDSAVEAVRLYCEAVERVLGLSEMQLRRKFLMQYVSRNALNIWPCASQNCADPGRQLRTLPLSCVLQHLVETLGVTFNFANNPPPDSRDSGSIFPPYASPRASHAQPRQKTVSSTLASSLSSVDLSNFRMTGQSAAWRLGRFARGSLSTEASGTRMSIEDQNDLPRSMTSLSISSERPEERSHSSQHSGQHSRSSLSIPALHRRQSQDGSTAEEGFERNSGGMSTMGWI</sequence>
<evidence type="ECO:0000256" key="1">
    <source>
        <dbReference type="SAM" id="MobiDB-lite"/>
    </source>
</evidence>
<accession>A0AAV9GR83</accession>
<evidence type="ECO:0000259" key="2">
    <source>
        <dbReference type="Pfam" id="PF14420"/>
    </source>
</evidence>
<dbReference type="InterPro" id="IPR025676">
    <property type="entry name" value="Clr5_dom"/>
</dbReference>
<evidence type="ECO:0000313" key="3">
    <source>
        <dbReference type="EMBL" id="KAK4450447.1"/>
    </source>
</evidence>
<proteinExistence type="predicted"/>
<feature type="domain" description="Clr5" evidence="2">
    <location>
        <begin position="17"/>
        <end position="68"/>
    </location>
</feature>
<feature type="compositionally biased region" description="Polar residues" evidence="1">
    <location>
        <begin position="105"/>
        <end position="124"/>
    </location>
</feature>
<feature type="compositionally biased region" description="Polar residues" evidence="1">
    <location>
        <begin position="145"/>
        <end position="156"/>
    </location>
</feature>
<dbReference type="EMBL" id="MU865932">
    <property type="protein sequence ID" value="KAK4450447.1"/>
    <property type="molecule type" value="Genomic_DNA"/>
</dbReference>
<reference evidence="3" key="1">
    <citation type="journal article" date="2023" name="Mol. Phylogenet. Evol.">
        <title>Genome-scale phylogeny and comparative genomics of the fungal order Sordariales.</title>
        <authorList>
            <person name="Hensen N."/>
            <person name="Bonometti L."/>
            <person name="Westerberg I."/>
            <person name="Brannstrom I.O."/>
            <person name="Guillou S."/>
            <person name="Cros-Aarteil S."/>
            <person name="Calhoun S."/>
            <person name="Haridas S."/>
            <person name="Kuo A."/>
            <person name="Mondo S."/>
            <person name="Pangilinan J."/>
            <person name="Riley R."/>
            <person name="LaButti K."/>
            <person name="Andreopoulos B."/>
            <person name="Lipzen A."/>
            <person name="Chen C."/>
            <person name="Yan M."/>
            <person name="Daum C."/>
            <person name="Ng V."/>
            <person name="Clum A."/>
            <person name="Steindorff A."/>
            <person name="Ohm R.A."/>
            <person name="Martin F."/>
            <person name="Silar P."/>
            <person name="Natvig D.O."/>
            <person name="Lalanne C."/>
            <person name="Gautier V."/>
            <person name="Ament-Velasquez S.L."/>
            <person name="Kruys A."/>
            <person name="Hutchinson M.I."/>
            <person name="Powell A.J."/>
            <person name="Barry K."/>
            <person name="Miller A.N."/>
            <person name="Grigoriev I.V."/>
            <person name="Debuchy R."/>
            <person name="Gladieux P."/>
            <person name="Hiltunen Thoren M."/>
            <person name="Johannesson H."/>
        </authorList>
    </citation>
    <scope>NUCLEOTIDE SEQUENCE</scope>
    <source>
        <strain evidence="3">PSN243</strain>
    </source>
</reference>
<organism evidence="3 4">
    <name type="scientific">Podospora aff. communis PSN243</name>
    <dbReference type="NCBI Taxonomy" id="3040156"/>
    <lineage>
        <taxon>Eukaryota</taxon>
        <taxon>Fungi</taxon>
        <taxon>Dikarya</taxon>
        <taxon>Ascomycota</taxon>
        <taxon>Pezizomycotina</taxon>
        <taxon>Sordariomycetes</taxon>
        <taxon>Sordariomycetidae</taxon>
        <taxon>Sordariales</taxon>
        <taxon>Podosporaceae</taxon>
        <taxon>Podospora</taxon>
    </lineage>
</organism>